<dbReference type="Pfam" id="PF17846">
    <property type="entry name" value="XRN_M"/>
    <property type="match status" value="1"/>
</dbReference>
<dbReference type="FunFam" id="3.40.50.12390:FF:000002">
    <property type="entry name" value="5'-3' exoribonuclease 1"/>
    <property type="match status" value="1"/>
</dbReference>
<reference evidence="7" key="2">
    <citation type="submission" date="2025-09" db="UniProtKB">
        <authorList>
            <consortium name="Ensembl"/>
        </authorList>
    </citation>
    <scope>IDENTIFICATION</scope>
</reference>
<organism evidence="7 8">
    <name type="scientific">Haplochromis burtoni</name>
    <name type="common">Burton's mouthbrooder</name>
    <name type="synonym">Chromis burtoni</name>
    <dbReference type="NCBI Taxonomy" id="8153"/>
    <lineage>
        <taxon>Eukaryota</taxon>
        <taxon>Metazoa</taxon>
        <taxon>Chordata</taxon>
        <taxon>Craniata</taxon>
        <taxon>Vertebrata</taxon>
        <taxon>Euteleostomi</taxon>
        <taxon>Actinopterygii</taxon>
        <taxon>Neopterygii</taxon>
        <taxon>Teleostei</taxon>
        <taxon>Neoteleostei</taxon>
        <taxon>Acanthomorphata</taxon>
        <taxon>Ovalentaria</taxon>
        <taxon>Cichlomorphae</taxon>
        <taxon>Cichliformes</taxon>
        <taxon>Cichlidae</taxon>
        <taxon>African cichlids</taxon>
        <taxon>Pseudocrenilabrinae</taxon>
        <taxon>Haplochromini</taxon>
        <taxon>Haplochromis</taxon>
    </lineage>
</organism>
<keyword evidence="3" id="KW-0269">Exonuclease</keyword>
<keyword evidence="2" id="KW-0378">Hydrolase</keyword>
<evidence type="ECO:0000256" key="4">
    <source>
        <dbReference type="ARBA" id="ARBA00038299"/>
    </source>
</evidence>
<evidence type="ECO:0000313" key="7">
    <source>
        <dbReference type="Ensembl" id="ENSHBUP00000004216.1"/>
    </source>
</evidence>
<sequence length="486" mass="56342">MRMSTFAFLRKRFLSAKEAEEKIKKALDKGEVLPTEARFDSNCITPGTEFMVRLQEQLKYFVHNKLSNDKLWENVKVYLSGHETPGEGEHKIMEFIRSENTKPNHDPNTRHCLYGLDADLIMLGLTSHEPNFALLREEVRFGGKKSQKRITAPEETTFHLLHLSLMREYIDYEFSELKMGSDYDLERVIDDWILMGFLVGNDFIPHLPNLHINHDALPLLYKTYMSVLPSLGGKTRLVSCVFPQFLVLFDREHFNEVFVDLKWFESKVGNKYLNEAAGLAAEKEAASKDARKNEDSALCLASLTTSEKVTGEEKAAAADDEEEEDDIFETEFRQYKRTYYMSKIGVDVVSDEFLANQAKCYVEGIQWILHYYYHGVQSWSWYYPYHYAPYLSDIRNVSGLKLTFEHGQPFMPFQQLLAVLPAASMELLPECYRHLMTSESSAIIEYYPLDFKTDLNGKQQEWEAVVLIPFIDETLVTLQVNFCNLF</sequence>
<dbReference type="GO" id="GO:0004534">
    <property type="term" value="F:5'-3' RNA exonuclease activity"/>
    <property type="evidence" value="ECO:0007669"/>
    <property type="project" value="TreeGrafter"/>
</dbReference>
<reference evidence="7" key="1">
    <citation type="submission" date="2025-08" db="UniProtKB">
        <authorList>
            <consortium name="Ensembl"/>
        </authorList>
    </citation>
    <scope>IDENTIFICATION</scope>
</reference>
<dbReference type="Gene3D" id="3.40.50.12390">
    <property type="match status" value="1"/>
</dbReference>
<evidence type="ECO:0000256" key="3">
    <source>
        <dbReference type="ARBA" id="ARBA00022839"/>
    </source>
</evidence>
<dbReference type="CDD" id="cd18673">
    <property type="entry name" value="PIN_XRN1-2-like"/>
    <property type="match status" value="1"/>
</dbReference>
<dbReference type="GO" id="GO:0016075">
    <property type="term" value="P:rRNA catabolic process"/>
    <property type="evidence" value="ECO:0007669"/>
    <property type="project" value="TreeGrafter"/>
</dbReference>
<protein>
    <submittedName>
        <fullName evidence="7">5'-3' exoribonuclease 1</fullName>
    </submittedName>
</protein>
<dbReference type="InterPro" id="IPR041412">
    <property type="entry name" value="Xrn1_helical"/>
</dbReference>
<dbReference type="Proteomes" id="UP000264840">
    <property type="component" value="Unplaced"/>
</dbReference>
<dbReference type="InterPro" id="IPR027073">
    <property type="entry name" value="5_3_exoribonuclease"/>
</dbReference>
<keyword evidence="1" id="KW-0540">Nuclease</keyword>
<dbReference type="Ensembl" id="ENSHBUT00000009089.1">
    <property type="protein sequence ID" value="ENSHBUP00000004216.1"/>
    <property type="gene ID" value="ENSHBUG00000005908.1"/>
</dbReference>
<evidence type="ECO:0000259" key="6">
    <source>
        <dbReference type="Pfam" id="PF17846"/>
    </source>
</evidence>
<name>A0A3Q3BQR6_HAPBU</name>
<dbReference type="PANTHER" id="PTHR12341">
    <property type="entry name" value="5'-&gt;3' EXORIBONUCLEASE"/>
    <property type="match status" value="1"/>
</dbReference>
<dbReference type="GeneTree" id="ENSGT00670000098080"/>
<evidence type="ECO:0000259" key="5">
    <source>
        <dbReference type="Pfam" id="PF03159"/>
    </source>
</evidence>
<dbReference type="GO" id="GO:0003723">
    <property type="term" value="F:RNA binding"/>
    <property type="evidence" value="ECO:0007669"/>
    <property type="project" value="TreeGrafter"/>
</dbReference>
<keyword evidence="8" id="KW-1185">Reference proteome</keyword>
<dbReference type="InterPro" id="IPR004859">
    <property type="entry name" value="Xrn1_N"/>
</dbReference>
<dbReference type="AlphaFoldDB" id="A0A3Q3BQR6"/>
<evidence type="ECO:0000256" key="1">
    <source>
        <dbReference type="ARBA" id="ARBA00022722"/>
    </source>
</evidence>
<dbReference type="Pfam" id="PF03159">
    <property type="entry name" value="XRN_N"/>
    <property type="match status" value="1"/>
</dbReference>
<feature type="domain" description="Xrn1 helical" evidence="6">
    <location>
        <begin position="183"/>
        <end position="474"/>
    </location>
</feature>
<dbReference type="Gene3D" id="1.25.40.1050">
    <property type="match status" value="1"/>
</dbReference>
<dbReference type="GO" id="GO:0005634">
    <property type="term" value="C:nucleus"/>
    <property type="evidence" value="ECO:0007669"/>
    <property type="project" value="TreeGrafter"/>
</dbReference>
<evidence type="ECO:0000256" key="2">
    <source>
        <dbReference type="ARBA" id="ARBA00022801"/>
    </source>
</evidence>
<comment type="similarity">
    <text evidence="4">Belongs to the 5'-3' exonuclease family.</text>
</comment>
<proteinExistence type="inferred from homology"/>
<accession>A0A3Q3BQR6</accession>
<dbReference type="GO" id="GO:0000956">
    <property type="term" value="P:nuclear-transcribed mRNA catabolic process"/>
    <property type="evidence" value="ECO:0007669"/>
    <property type="project" value="TreeGrafter"/>
</dbReference>
<evidence type="ECO:0000313" key="8">
    <source>
        <dbReference type="Proteomes" id="UP000264840"/>
    </source>
</evidence>
<feature type="domain" description="Xrn1 N-terminal" evidence="5">
    <location>
        <begin position="11"/>
        <end position="138"/>
    </location>
</feature>
<dbReference type="PANTHER" id="PTHR12341:SF7">
    <property type="entry name" value="5'-3' EXORIBONUCLEASE 1"/>
    <property type="match status" value="1"/>
</dbReference>